<dbReference type="NCBIfam" id="NF041359">
    <property type="entry name" value="GntG_guanitoxin"/>
    <property type="match status" value="1"/>
</dbReference>
<dbReference type="CDD" id="cd06502">
    <property type="entry name" value="TA_like"/>
    <property type="match status" value="1"/>
</dbReference>
<dbReference type="InterPro" id="IPR001597">
    <property type="entry name" value="ArAA_b-elim_lyase/Thr_aldolase"/>
</dbReference>
<dbReference type="GO" id="GO:0006567">
    <property type="term" value="P:L-threonine catabolic process"/>
    <property type="evidence" value="ECO:0007669"/>
    <property type="project" value="TreeGrafter"/>
</dbReference>
<evidence type="ECO:0000256" key="6">
    <source>
        <dbReference type="ARBA" id="ARBA00050410"/>
    </source>
</evidence>
<dbReference type="InterPro" id="IPR023603">
    <property type="entry name" value="Low_specificity_L-TA-like"/>
</dbReference>
<sequence>MIDLRSDTVTRPSRAMLEAMMAAPVGDDVYGDDPTVNALQDYAAELSGKEAAIFLPTGTQANLVALLSHCERGEEYIVGQAAHNYLFEAGGAAVLGSIQPQPIDAAADGTLPLDKVAMKIKPDDIHFARTKLLSLENTHNGKVLPREYLKEAWEFTRKRNLALHVDGARIFNAVVAYDCELKEITQYCDSFTICLSKGLGTPVGSLLVGNRDYIKRAIRWRKMTGGGMRQSGILAAAGMYALKNNVARLQKDHDNATWMAEQLREAGADVMRQDTNMLFVRVGEENAAALGEYMKAKNVLINASPIVRLVTHLDVSREQLAEVAAHWRAFLAR</sequence>
<comment type="catalytic activity">
    <reaction evidence="6">
        <text>L-threonine = acetaldehyde + glycine</text>
        <dbReference type="Rhea" id="RHEA:19625"/>
        <dbReference type="ChEBI" id="CHEBI:15343"/>
        <dbReference type="ChEBI" id="CHEBI:57305"/>
        <dbReference type="ChEBI" id="CHEBI:57926"/>
        <dbReference type="EC" id="4.1.2.48"/>
    </reaction>
</comment>
<dbReference type="FunFam" id="3.90.1150.10:FF:000044">
    <property type="entry name" value="Low-specificity L-threonine aldolase"/>
    <property type="match status" value="1"/>
</dbReference>
<dbReference type="AlphaFoldDB" id="A0A6D0HJH0"/>
<dbReference type="InterPro" id="IPR015424">
    <property type="entry name" value="PyrdxlP-dep_Trfase"/>
</dbReference>
<evidence type="ECO:0000313" key="13">
    <source>
        <dbReference type="EMBL" id="KAE9735153.1"/>
    </source>
</evidence>
<evidence type="ECO:0000256" key="4">
    <source>
        <dbReference type="ARBA" id="ARBA00022898"/>
    </source>
</evidence>
<dbReference type="GO" id="GO:0005829">
    <property type="term" value="C:cytosol"/>
    <property type="evidence" value="ECO:0007669"/>
    <property type="project" value="TreeGrafter"/>
</dbReference>
<dbReference type="InterPro" id="IPR015422">
    <property type="entry name" value="PyrdxlP-dep_Trfase_small"/>
</dbReference>
<dbReference type="PIRSF" id="PIRSF017617">
    <property type="entry name" value="Thr_aldolase"/>
    <property type="match status" value="1"/>
</dbReference>
<evidence type="ECO:0000256" key="9">
    <source>
        <dbReference type="ARBA" id="ARBA00066573"/>
    </source>
</evidence>
<evidence type="ECO:0000259" key="12">
    <source>
        <dbReference type="Pfam" id="PF01212"/>
    </source>
</evidence>
<comment type="similarity">
    <text evidence="2">Belongs to the threonine aldolase family.</text>
</comment>
<dbReference type="Pfam" id="PF01212">
    <property type="entry name" value="Beta_elim_lyase"/>
    <property type="match status" value="1"/>
</dbReference>
<dbReference type="EC" id="4.1.2.48" evidence="9"/>
<reference evidence="13 14" key="1">
    <citation type="submission" date="2019-10" db="EMBL/GenBank/DDBJ databases">
        <title>Antimicrobial-resistant enteric bacteria are widely distributed amongst people, animals and the environment in northern Tanzania.</title>
        <authorList>
            <person name="Subbiah M."/>
            <person name="Call D.R."/>
        </authorList>
    </citation>
    <scope>NUCLEOTIDE SEQUENCE [LARGE SCALE GENOMIC DNA]</scope>
    <source>
        <strain evidence="13 14">TzEc067</strain>
    </source>
</reference>
<dbReference type="EMBL" id="WSGM01000001">
    <property type="protein sequence ID" value="KAE9735153.1"/>
    <property type="molecule type" value="Genomic_DNA"/>
</dbReference>
<evidence type="ECO:0000256" key="10">
    <source>
        <dbReference type="ARBA" id="ARBA00073009"/>
    </source>
</evidence>
<comment type="function">
    <text evidence="8">Catalyzes the cleavage of L-allo-threonine and L-threonine to glycine and acetaldehyde. L-threo-phenylserine and L-erythro-phenylserine are also good substrates.</text>
</comment>
<dbReference type="Gene3D" id="3.40.640.10">
    <property type="entry name" value="Type I PLP-dependent aspartate aminotransferase-like (Major domain)"/>
    <property type="match status" value="1"/>
</dbReference>
<keyword evidence="5 13" id="KW-0456">Lyase</keyword>
<comment type="subunit">
    <text evidence="3">Homotetramer.</text>
</comment>
<evidence type="ECO:0000256" key="11">
    <source>
        <dbReference type="PIRSR" id="PIRSR017617-1"/>
    </source>
</evidence>
<gene>
    <name evidence="13" type="primary">ltaE</name>
    <name evidence="13" type="ORF">GP711_00575</name>
</gene>
<dbReference type="NCBIfam" id="NF007825">
    <property type="entry name" value="PRK10534.1"/>
    <property type="match status" value="1"/>
</dbReference>
<protein>
    <recommendedName>
        <fullName evidence="10">Low specificity L-threonine aldolase</fullName>
        <ecNumber evidence="9">4.1.2.48</ecNumber>
    </recommendedName>
</protein>
<dbReference type="SUPFAM" id="SSF53383">
    <property type="entry name" value="PLP-dependent transferases"/>
    <property type="match status" value="1"/>
</dbReference>
<name>A0A6D0HJH0_ECOLX</name>
<organism evidence="13 14">
    <name type="scientific">Escherichia coli</name>
    <dbReference type="NCBI Taxonomy" id="562"/>
    <lineage>
        <taxon>Bacteria</taxon>
        <taxon>Pseudomonadati</taxon>
        <taxon>Pseudomonadota</taxon>
        <taxon>Gammaproteobacteria</taxon>
        <taxon>Enterobacterales</taxon>
        <taxon>Enterobacteriaceae</taxon>
        <taxon>Escherichia</taxon>
    </lineage>
</organism>
<dbReference type="GO" id="GO:0008732">
    <property type="term" value="F:L-allo-threonine aldolase activity"/>
    <property type="evidence" value="ECO:0007669"/>
    <property type="project" value="TreeGrafter"/>
</dbReference>
<evidence type="ECO:0000313" key="14">
    <source>
        <dbReference type="Proteomes" id="UP000437875"/>
    </source>
</evidence>
<proteinExistence type="inferred from homology"/>
<keyword evidence="4" id="KW-0663">Pyridoxal phosphate</keyword>
<accession>A0A6D0HJH0</accession>
<dbReference type="FunFam" id="3.40.640.10:FF:000030">
    <property type="entry name" value="Low-specificity L-threonine aldolase"/>
    <property type="match status" value="1"/>
</dbReference>
<dbReference type="GO" id="GO:0006545">
    <property type="term" value="P:glycine biosynthetic process"/>
    <property type="evidence" value="ECO:0007669"/>
    <property type="project" value="TreeGrafter"/>
</dbReference>
<evidence type="ECO:0000256" key="7">
    <source>
        <dbReference type="ARBA" id="ARBA00050939"/>
    </source>
</evidence>
<evidence type="ECO:0000256" key="5">
    <source>
        <dbReference type="ARBA" id="ARBA00023239"/>
    </source>
</evidence>
<dbReference type="PANTHER" id="PTHR48097:SF9">
    <property type="entry name" value="L-THREONINE ALDOLASE"/>
    <property type="match status" value="1"/>
</dbReference>
<evidence type="ECO:0000256" key="2">
    <source>
        <dbReference type="ARBA" id="ARBA00006966"/>
    </source>
</evidence>
<evidence type="ECO:0000256" key="1">
    <source>
        <dbReference type="ARBA" id="ARBA00001933"/>
    </source>
</evidence>
<evidence type="ECO:0000256" key="8">
    <source>
        <dbReference type="ARBA" id="ARBA00057833"/>
    </source>
</evidence>
<dbReference type="RefSeq" id="WP_137506206.1">
    <property type="nucleotide sequence ID" value="NZ_BFSI01000030.1"/>
</dbReference>
<dbReference type="InterPro" id="IPR015421">
    <property type="entry name" value="PyrdxlP-dep_Trfase_major"/>
</dbReference>
<dbReference type="Gene3D" id="3.90.1150.10">
    <property type="entry name" value="Aspartate Aminotransferase, domain 1"/>
    <property type="match status" value="1"/>
</dbReference>
<feature type="modified residue" description="N6-(pyridoxal phosphate)lysine" evidence="11">
    <location>
        <position position="197"/>
    </location>
</feature>
<comment type="caution">
    <text evidence="13">The sequence shown here is derived from an EMBL/GenBank/DDBJ whole genome shotgun (WGS) entry which is preliminary data.</text>
</comment>
<dbReference type="Proteomes" id="UP000437875">
    <property type="component" value="Unassembled WGS sequence"/>
</dbReference>
<feature type="domain" description="Aromatic amino acid beta-eliminating lyase/threonine aldolase" evidence="12">
    <location>
        <begin position="3"/>
        <end position="282"/>
    </location>
</feature>
<comment type="catalytic activity">
    <reaction evidence="7">
        <text>L-allo-threonine = acetaldehyde + glycine</text>
        <dbReference type="Rhea" id="RHEA:26209"/>
        <dbReference type="ChEBI" id="CHEBI:15343"/>
        <dbReference type="ChEBI" id="CHEBI:57305"/>
        <dbReference type="ChEBI" id="CHEBI:58585"/>
        <dbReference type="EC" id="4.1.2.48"/>
    </reaction>
</comment>
<comment type="cofactor">
    <cofactor evidence="1">
        <name>pyridoxal 5'-phosphate</name>
        <dbReference type="ChEBI" id="CHEBI:597326"/>
    </cofactor>
</comment>
<dbReference type="PANTHER" id="PTHR48097">
    <property type="entry name" value="L-THREONINE ALDOLASE-RELATED"/>
    <property type="match status" value="1"/>
</dbReference>
<evidence type="ECO:0000256" key="3">
    <source>
        <dbReference type="ARBA" id="ARBA00011881"/>
    </source>
</evidence>